<keyword evidence="9 16" id="KW-0547">Nucleotide-binding</keyword>
<dbReference type="Pfam" id="PF00069">
    <property type="entry name" value="Pkinase"/>
    <property type="match status" value="1"/>
</dbReference>
<dbReference type="GO" id="GO:0046872">
    <property type="term" value="F:metal ion binding"/>
    <property type="evidence" value="ECO:0007669"/>
    <property type="project" value="UniProtKB-KW"/>
</dbReference>
<feature type="region of interest" description="Disordered" evidence="17">
    <location>
        <begin position="8"/>
        <end position="97"/>
    </location>
</feature>
<dbReference type="OrthoDB" id="37858at2759"/>
<evidence type="ECO:0000313" key="21">
    <source>
        <dbReference type="EMBL" id="EJK72151.1"/>
    </source>
</evidence>
<dbReference type="AlphaFoldDB" id="K0TF55"/>
<evidence type="ECO:0000313" key="22">
    <source>
        <dbReference type="Proteomes" id="UP000266841"/>
    </source>
</evidence>
<feature type="domain" description="AGC-kinase C-terminal" evidence="20">
    <location>
        <begin position="907"/>
        <end position="965"/>
    </location>
</feature>
<dbReference type="SUPFAM" id="SSF51206">
    <property type="entry name" value="cAMP-binding domain-like"/>
    <property type="match status" value="3"/>
</dbReference>
<evidence type="ECO:0000256" key="8">
    <source>
        <dbReference type="ARBA" id="ARBA00022723"/>
    </source>
</evidence>
<feature type="domain" description="Cyclic nucleotide-binding" evidence="19">
    <location>
        <begin position="268"/>
        <end position="384"/>
    </location>
</feature>
<evidence type="ECO:0000259" key="20">
    <source>
        <dbReference type="PROSITE" id="PS51285"/>
    </source>
</evidence>
<keyword evidence="12" id="KW-0142">cGMP-binding</keyword>
<dbReference type="EMBL" id="AGNL01006295">
    <property type="protein sequence ID" value="EJK72151.1"/>
    <property type="molecule type" value="Genomic_DNA"/>
</dbReference>
<dbReference type="GO" id="GO:0012505">
    <property type="term" value="C:endomembrane system"/>
    <property type="evidence" value="ECO:0007669"/>
    <property type="project" value="UniProtKB-SubCell"/>
</dbReference>
<comment type="subcellular location">
    <subcellularLocation>
        <location evidence="2">Endomembrane system</location>
    </subcellularLocation>
</comment>
<dbReference type="SMART" id="SM00220">
    <property type="entry name" value="S_TKc"/>
    <property type="match status" value="1"/>
</dbReference>
<dbReference type="InterPro" id="IPR000961">
    <property type="entry name" value="AGC-kinase_C"/>
</dbReference>
<dbReference type="Gene3D" id="1.10.510.10">
    <property type="entry name" value="Transferase(Phosphotransferase) domain 1"/>
    <property type="match status" value="1"/>
</dbReference>
<comment type="cofactor">
    <cofactor evidence="1">
        <name>Mg(2+)</name>
        <dbReference type="ChEBI" id="CHEBI:18420"/>
    </cofactor>
</comment>
<gene>
    <name evidence="21" type="ORF">THAOC_06345</name>
</gene>
<feature type="compositionally biased region" description="Basic and acidic residues" evidence="17">
    <location>
        <begin position="8"/>
        <end position="23"/>
    </location>
</feature>
<dbReference type="GO" id="GO:0004691">
    <property type="term" value="F:cAMP-dependent protein kinase activity"/>
    <property type="evidence" value="ECO:0007669"/>
    <property type="project" value="TreeGrafter"/>
</dbReference>
<feature type="binding site" evidence="16">
    <location>
        <position position="676"/>
    </location>
    <ligand>
        <name>ATP</name>
        <dbReference type="ChEBI" id="CHEBI:30616"/>
    </ligand>
</feature>
<dbReference type="SMART" id="SM00100">
    <property type="entry name" value="cNMP"/>
    <property type="match status" value="3"/>
</dbReference>
<evidence type="ECO:0000256" key="10">
    <source>
        <dbReference type="ARBA" id="ARBA00022777"/>
    </source>
</evidence>
<dbReference type="PANTHER" id="PTHR24353:SF143">
    <property type="entry name" value="PROTEIN KINASE DOMAIN-CONTAINING PROTEIN"/>
    <property type="match status" value="1"/>
</dbReference>
<dbReference type="InterPro" id="IPR014710">
    <property type="entry name" value="RmlC-like_jellyroll"/>
</dbReference>
<feature type="region of interest" description="Disordered" evidence="17">
    <location>
        <begin position="131"/>
        <end position="150"/>
    </location>
</feature>
<dbReference type="InterPro" id="IPR018490">
    <property type="entry name" value="cNMP-bd_dom_sf"/>
</dbReference>
<name>K0TF55_THAOC</name>
<dbReference type="GO" id="GO:0005524">
    <property type="term" value="F:ATP binding"/>
    <property type="evidence" value="ECO:0007669"/>
    <property type="project" value="UniProtKB-UniRule"/>
</dbReference>
<organism evidence="21 22">
    <name type="scientific">Thalassiosira oceanica</name>
    <name type="common">Marine diatom</name>
    <dbReference type="NCBI Taxonomy" id="159749"/>
    <lineage>
        <taxon>Eukaryota</taxon>
        <taxon>Sar</taxon>
        <taxon>Stramenopiles</taxon>
        <taxon>Ochrophyta</taxon>
        <taxon>Bacillariophyta</taxon>
        <taxon>Coscinodiscophyceae</taxon>
        <taxon>Thalassiosirophycidae</taxon>
        <taxon>Thalassiosirales</taxon>
        <taxon>Thalassiosiraceae</taxon>
        <taxon>Thalassiosira</taxon>
    </lineage>
</organism>
<dbReference type="PROSITE" id="PS00107">
    <property type="entry name" value="PROTEIN_KINASE_ATP"/>
    <property type="match status" value="1"/>
</dbReference>
<evidence type="ECO:0000256" key="2">
    <source>
        <dbReference type="ARBA" id="ARBA00004308"/>
    </source>
</evidence>
<dbReference type="Proteomes" id="UP000266841">
    <property type="component" value="Unassembled WGS sequence"/>
</dbReference>
<dbReference type="SMART" id="SM00133">
    <property type="entry name" value="S_TK_X"/>
    <property type="match status" value="1"/>
</dbReference>
<evidence type="ECO:0000256" key="13">
    <source>
        <dbReference type="ARBA" id="ARBA00024113"/>
    </source>
</evidence>
<keyword evidence="5" id="KW-0723">Serine/threonine-protein kinase</keyword>
<dbReference type="InterPro" id="IPR000595">
    <property type="entry name" value="cNMP-bd_dom"/>
</dbReference>
<evidence type="ECO:0000256" key="9">
    <source>
        <dbReference type="ARBA" id="ARBA00022741"/>
    </source>
</evidence>
<dbReference type="PROSITE" id="PS50011">
    <property type="entry name" value="PROTEIN_KINASE_DOM"/>
    <property type="match status" value="1"/>
</dbReference>
<dbReference type="OMA" id="APKNEHD"/>
<dbReference type="SUPFAM" id="SSF56112">
    <property type="entry name" value="Protein kinase-like (PK-like)"/>
    <property type="match status" value="1"/>
</dbReference>
<evidence type="ECO:0000256" key="14">
    <source>
        <dbReference type="ARBA" id="ARBA00047298"/>
    </source>
</evidence>
<dbReference type="PROSITE" id="PS51285">
    <property type="entry name" value="AGC_KINASE_CTER"/>
    <property type="match status" value="1"/>
</dbReference>
<accession>K0TF55</accession>
<dbReference type="CDD" id="cd00038">
    <property type="entry name" value="CAP_ED"/>
    <property type="match status" value="3"/>
</dbReference>
<evidence type="ECO:0000256" key="5">
    <source>
        <dbReference type="ARBA" id="ARBA00022527"/>
    </source>
</evidence>
<comment type="catalytic activity">
    <reaction evidence="15">
        <text>L-seryl-[protein] + ATP = O-phospho-L-seryl-[protein] + ADP + H(+)</text>
        <dbReference type="Rhea" id="RHEA:17989"/>
        <dbReference type="Rhea" id="RHEA-COMP:9863"/>
        <dbReference type="Rhea" id="RHEA-COMP:11604"/>
        <dbReference type="ChEBI" id="CHEBI:15378"/>
        <dbReference type="ChEBI" id="CHEBI:29999"/>
        <dbReference type="ChEBI" id="CHEBI:30616"/>
        <dbReference type="ChEBI" id="CHEBI:83421"/>
        <dbReference type="ChEBI" id="CHEBI:456216"/>
        <dbReference type="EC" id="2.7.11.12"/>
    </reaction>
</comment>
<proteinExistence type="inferred from homology"/>
<dbReference type="PROSITE" id="PS00888">
    <property type="entry name" value="CNMP_BINDING_1"/>
    <property type="match status" value="1"/>
</dbReference>
<dbReference type="PRINTS" id="PR00103">
    <property type="entry name" value="CAMPKINASE"/>
</dbReference>
<dbReference type="Pfam" id="PF00027">
    <property type="entry name" value="cNMP_binding"/>
    <property type="match status" value="3"/>
</dbReference>
<dbReference type="InterPro" id="IPR011009">
    <property type="entry name" value="Kinase-like_dom_sf"/>
</dbReference>
<evidence type="ECO:0000256" key="1">
    <source>
        <dbReference type="ARBA" id="ARBA00001946"/>
    </source>
</evidence>
<evidence type="ECO:0000256" key="15">
    <source>
        <dbReference type="ARBA" id="ARBA00047462"/>
    </source>
</evidence>
<evidence type="ECO:0000259" key="18">
    <source>
        <dbReference type="PROSITE" id="PS50011"/>
    </source>
</evidence>
<keyword evidence="7" id="KW-0808">Transferase</keyword>
<protein>
    <recommendedName>
        <fullName evidence="13">cGMP-dependent protein kinase</fullName>
        <ecNumber evidence="4">2.7.11.12</ecNumber>
    </recommendedName>
</protein>
<dbReference type="Gene3D" id="2.60.120.10">
    <property type="entry name" value="Jelly Rolls"/>
    <property type="match status" value="3"/>
</dbReference>
<comment type="catalytic activity">
    <reaction evidence="14">
        <text>L-threonyl-[protein] + ATP = O-phospho-L-threonyl-[protein] + ADP + H(+)</text>
        <dbReference type="Rhea" id="RHEA:46608"/>
        <dbReference type="Rhea" id="RHEA-COMP:11060"/>
        <dbReference type="Rhea" id="RHEA-COMP:11605"/>
        <dbReference type="ChEBI" id="CHEBI:15378"/>
        <dbReference type="ChEBI" id="CHEBI:30013"/>
        <dbReference type="ChEBI" id="CHEBI:30616"/>
        <dbReference type="ChEBI" id="CHEBI:61977"/>
        <dbReference type="ChEBI" id="CHEBI:456216"/>
        <dbReference type="EC" id="2.7.11.12"/>
    </reaction>
</comment>
<comment type="similarity">
    <text evidence="3">Belongs to the protein kinase superfamily. AGC Ser/Thr protein kinase family. cGMP subfamily.</text>
</comment>
<keyword evidence="22" id="KW-1185">Reference proteome</keyword>
<evidence type="ECO:0000256" key="11">
    <source>
        <dbReference type="ARBA" id="ARBA00022840"/>
    </source>
</evidence>
<keyword evidence="6" id="KW-0140">cGMP</keyword>
<evidence type="ECO:0000256" key="3">
    <source>
        <dbReference type="ARBA" id="ARBA00006352"/>
    </source>
</evidence>
<keyword evidence="11 16" id="KW-0067">ATP-binding</keyword>
<dbReference type="GO" id="GO:0005952">
    <property type="term" value="C:cAMP-dependent protein kinase complex"/>
    <property type="evidence" value="ECO:0007669"/>
    <property type="project" value="TreeGrafter"/>
</dbReference>
<dbReference type="PROSITE" id="PS00108">
    <property type="entry name" value="PROTEIN_KINASE_ST"/>
    <property type="match status" value="1"/>
</dbReference>
<evidence type="ECO:0000256" key="7">
    <source>
        <dbReference type="ARBA" id="ARBA00022679"/>
    </source>
</evidence>
<evidence type="ECO:0000259" key="19">
    <source>
        <dbReference type="PROSITE" id="PS50042"/>
    </source>
</evidence>
<dbReference type="InterPro" id="IPR017441">
    <property type="entry name" value="Protein_kinase_ATP_BS"/>
</dbReference>
<dbReference type="GO" id="GO:0004692">
    <property type="term" value="F:cGMP-dependent protein kinase activity"/>
    <property type="evidence" value="ECO:0007669"/>
    <property type="project" value="UniProtKB-EC"/>
</dbReference>
<feature type="compositionally biased region" description="Basic and acidic residues" evidence="17">
    <location>
        <begin position="49"/>
        <end position="89"/>
    </location>
</feature>
<evidence type="ECO:0000256" key="12">
    <source>
        <dbReference type="ARBA" id="ARBA00022992"/>
    </source>
</evidence>
<keyword evidence="8" id="KW-0479">Metal-binding</keyword>
<dbReference type="InterPro" id="IPR000719">
    <property type="entry name" value="Prot_kinase_dom"/>
</dbReference>
<feature type="domain" description="Protein kinase" evidence="18">
    <location>
        <begin position="647"/>
        <end position="906"/>
    </location>
</feature>
<dbReference type="GO" id="GO:0030553">
    <property type="term" value="F:cGMP binding"/>
    <property type="evidence" value="ECO:0007669"/>
    <property type="project" value="UniProtKB-KW"/>
</dbReference>
<dbReference type="FunFam" id="2.60.120.10:FF:000068">
    <property type="entry name" value="cGMP-dependent protein kinase"/>
    <property type="match status" value="1"/>
</dbReference>
<feature type="domain" description="Cyclic nucleotide-binding" evidence="19">
    <location>
        <begin position="387"/>
        <end position="502"/>
    </location>
</feature>
<comment type="caution">
    <text evidence="21">The sequence shown here is derived from an EMBL/GenBank/DDBJ whole genome shotgun (WGS) entry which is preliminary data.</text>
</comment>
<dbReference type="InterPro" id="IPR008271">
    <property type="entry name" value="Ser/Thr_kinase_AS"/>
</dbReference>
<dbReference type="InterPro" id="IPR018488">
    <property type="entry name" value="cNMP-bd_CS"/>
</dbReference>
<evidence type="ECO:0000256" key="4">
    <source>
        <dbReference type="ARBA" id="ARBA00012428"/>
    </source>
</evidence>
<evidence type="ECO:0000256" key="17">
    <source>
        <dbReference type="SAM" id="MobiDB-lite"/>
    </source>
</evidence>
<keyword evidence="10" id="KW-0418">Kinase</keyword>
<dbReference type="PANTHER" id="PTHR24353">
    <property type="entry name" value="CYCLIC NUCLEOTIDE-DEPENDENT PROTEIN KINASE"/>
    <property type="match status" value="1"/>
</dbReference>
<dbReference type="PROSITE" id="PS50042">
    <property type="entry name" value="CNMP_BINDING_3"/>
    <property type="match status" value="2"/>
</dbReference>
<dbReference type="Gene3D" id="3.30.200.20">
    <property type="entry name" value="Phosphorylase Kinase, domain 1"/>
    <property type="match status" value="1"/>
</dbReference>
<sequence length="965" mass="108674">MIYLLLERRLEPVRRAPSSEKLSETMTGPRAAAPRRAARPPIQPGGEGHLTEKDTAREAGRDRRNIKSIGKKDKDGLDDSEQGREEPRKNGRYTRCNPTMISPSDIASAFHVWHHQIICDQPKATERERKIAQHAKARREAEKRRQKGEPTQMRQWWTLCSPSNPPPVMFVRLRWILACLLIMKGDMADDMQGMSMDDTKDYEPGLKVEIKGKQTTGGSTSVHAQRFDNIYAAPDVNMTNLADFVAPVFEKSDDDVGFLLDALADNFVFNTLDETELDTLVNAFENHEVERGEVIIEQGETGGHFYILRKGQVAFVVDGNEVGRAVPGNSFGELALLYNAPRAATCMAVDGGAGLWRVDQVTFRKLLAAHTIQNDNQTKDVLRKVPFLSDLDDEFIHRIADALTTVYYDKGDTIFERGSEGGVFYVIREGRVEYEHRKRGIKILGPGDYFGEQAIVKNEPRKADAKAVKDTIALALSREVFEKVLGPLSEVIARSNDRRLLRSVPLFANSDIENFEIELMGALIDEVKYAAEREILTEGDYVDAPALFLVRSGVLEAFTDDGDSQILKPGSFFGEDTLMPDEDQKYGGKGGMKQSRETVEVLEDCVLGKLTLANIDSVILDLSRMGNKKGGRKGKDMLDRSIDIFKLERHTLLGAGTFGQVWLASDKKTGKAYALKVQIKRELIDHHQAQGVCRERDVMSKIDNPFVIKLVNTSQDNQSVFMLLNLVQGGELFNVMHNDERDCIPEKEVKFYSAGILEGLAYMHRRRIVYRDLKPENVLIDDKGYTVIVDLGFAKVVDDKTYTLCGTPLYLAPEVILSRGHDKGADYWSLGCLMYEMILGQTPFYDTNIDQITLFKRIVHGRYRFPSKAFTEEAQDIIAGMLANKLTQRLGCLAQAERDIKQHAFMADINFGKLAKRMMKAPWVPQLRDPLDASCFESWDHLDDKETTGAYKALKSKEQAIFKDF</sequence>
<evidence type="ECO:0000256" key="6">
    <source>
        <dbReference type="ARBA" id="ARBA00022535"/>
    </source>
</evidence>
<dbReference type="EC" id="2.7.11.12" evidence="4"/>
<evidence type="ECO:0000256" key="16">
    <source>
        <dbReference type="PROSITE-ProRule" id="PRU10141"/>
    </source>
</evidence>
<reference evidence="21 22" key="1">
    <citation type="journal article" date="2012" name="Genome Biol.">
        <title>Genome and low-iron response of an oceanic diatom adapted to chronic iron limitation.</title>
        <authorList>
            <person name="Lommer M."/>
            <person name="Specht M."/>
            <person name="Roy A.S."/>
            <person name="Kraemer L."/>
            <person name="Andreson R."/>
            <person name="Gutowska M.A."/>
            <person name="Wolf J."/>
            <person name="Bergner S.V."/>
            <person name="Schilhabel M.B."/>
            <person name="Klostermeier U.C."/>
            <person name="Beiko R.G."/>
            <person name="Rosenstiel P."/>
            <person name="Hippler M."/>
            <person name="Laroche J."/>
        </authorList>
    </citation>
    <scope>NUCLEOTIDE SEQUENCE [LARGE SCALE GENOMIC DNA]</scope>
    <source>
        <strain evidence="21 22">CCMP1005</strain>
    </source>
</reference>
<dbReference type="eggNOG" id="KOG0614">
    <property type="taxonomic scope" value="Eukaryota"/>
</dbReference>